<dbReference type="Pfam" id="PF01312">
    <property type="entry name" value="Bac_export_2"/>
    <property type="match status" value="1"/>
</dbReference>
<name>A0ABU0LHV6_XANAG</name>
<feature type="transmembrane region" description="Helical" evidence="13">
    <location>
        <begin position="94"/>
        <end position="112"/>
    </location>
</feature>
<evidence type="ECO:0000256" key="6">
    <source>
        <dbReference type="ARBA" id="ARBA00022692"/>
    </source>
</evidence>
<dbReference type="Gene3D" id="6.10.250.2080">
    <property type="match status" value="1"/>
</dbReference>
<evidence type="ECO:0000256" key="2">
    <source>
        <dbReference type="ARBA" id="ARBA00010690"/>
    </source>
</evidence>
<comment type="function">
    <text evidence="12 13">Required for formation of the rod structure in the basal body of the flagellar apparatus. Together with FliI and FliH, may constitute the export apparatus of flagellin.</text>
</comment>
<evidence type="ECO:0000256" key="10">
    <source>
        <dbReference type="ARBA" id="ARBA00023136"/>
    </source>
</evidence>
<keyword evidence="8 13" id="KW-0653">Protein transport</keyword>
<evidence type="ECO:0000256" key="11">
    <source>
        <dbReference type="ARBA" id="ARBA00023225"/>
    </source>
</evidence>
<keyword evidence="14" id="KW-0969">Cilium</keyword>
<dbReference type="InterPro" id="IPR006135">
    <property type="entry name" value="T3SS_substrate_exporter"/>
</dbReference>
<organism evidence="14 15">
    <name type="scientific">Xanthobacter agilis</name>
    <dbReference type="NCBI Taxonomy" id="47492"/>
    <lineage>
        <taxon>Bacteria</taxon>
        <taxon>Pseudomonadati</taxon>
        <taxon>Pseudomonadota</taxon>
        <taxon>Alphaproteobacteria</taxon>
        <taxon>Hyphomicrobiales</taxon>
        <taxon>Xanthobacteraceae</taxon>
        <taxon>Xanthobacter</taxon>
    </lineage>
</organism>
<evidence type="ECO:0000313" key="14">
    <source>
        <dbReference type="EMBL" id="MDQ0506672.1"/>
    </source>
</evidence>
<evidence type="ECO:0000256" key="13">
    <source>
        <dbReference type="RuleBase" id="RU364091"/>
    </source>
</evidence>
<evidence type="ECO:0000256" key="8">
    <source>
        <dbReference type="ARBA" id="ARBA00022927"/>
    </source>
</evidence>
<dbReference type="PANTHER" id="PTHR30531:SF12">
    <property type="entry name" value="FLAGELLAR BIOSYNTHETIC PROTEIN FLHB"/>
    <property type="match status" value="1"/>
</dbReference>
<gene>
    <name evidence="13" type="primary">flhB</name>
    <name evidence="14" type="ORF">QOZ94_003486</name>
</gene>
<dbReference type="InterPro" id="IPR029025">
    <property type="entry name" value="T3SS_substrate_exporter_C"/>
</dbReference>
<evidence type="ECO:0000256" key="7">
    <source>
        <dbReference type="ARBA" id="ARBA00022795"/>
    </source>
</evidence>
<dbReference type="Proteomes" id="UP001241747">
    <property type="component" value="Unassembled WGS sequence"/>
</dbReference>
<keyword evidence="5 13" id="KW-1003">Cell membrane</keyword>
<dbReference type="NCBIfam" id="TIGR00328">
    <property type="entry name" value="flhB"/>
    <property type="match status" value="1"/>
</dbReference>
<evidence type="ECO:0000256" key="5">
    <source>
        <dbReference type="ARBA" id="ARBA00022475"/>
    </source>
</evidence>
<dbReference type="Gene3D" id="3.40.1690.10">
    <property type="entry name" value="secretion proteins EscU"/>
    <property type="match status" value="1"/>
</dbReference>
<evidence type="ECO:0000256" key="12">
    <source>
        <dbReference type="ARBA" id="ARBA00025078"/>
    </source>
</evidence>
<evidence type="ECO:0000313" key="15">
    <source>
        <dbReference type="Proteomes" id="UP001241747"/>
    </source>
</evidence>
<keyword evidence="14" id="KW-0966">Cell projection</keyword>
<keyword evidence="4 13" id="KW-0813">Transport</keyword>
<feature type="transmembrane region" description="Helical" evidence="13">
    <location>
        <begin position="151"/>
        <end position="168"/>
    </location>
</feature>
<dbReference type="PRINTS" id="PR00950">
    <property type="entry name" value="TYPE3IMSPROT"/>
</dbReference>
<keyword evidence="14" id="KW-0282">Flagellum</keyword>
<comment type="similarity">
    <text evidence="2 13">Belongs to the type III secretion exporter family.</text>
</comment>
<evidence type="ECO:0000256" key="4">
    <source>
        <dbReference type="ARBA" id="ARBA00022448"/>
    </source>
</evidence>
<evidence type="ECO:0000256" key="3">
    <source>
        <dbReference type="ARBA" id="ARBA00021622"/>
    </source>
</evidence>
<evidence type="ECO:0000256" key="9">
    <source>
        <dbReference type="ARBA" id="ARBA00022989"/>
    </source>
</evidence>
<keyword evidence="10 13" id="KW-0472">Membrane</keyword>
<accession>A0ABU0LHV6</accession>
<dbReference type="PANTHER" id="PTHR30531">
    <property type="entry name" value="FLAGELLAR BIOSYNTHETIC PROTEIN FLHB"/>
    <property type="match status" value="1"/>
</dbReference>
<protein>
    <recommendedName>
        <fullName evidence="3 13">Flagellar biosynthetic protein FlhB</fullName>
    </recommendedName>
</protein>
<keyword evidence="7 13" id="KW-1005">Bacterial flagellum biogenesis</keyword>
<evidence type="ECO:0000256" key="1">
    <source>
        <dbReference type="ARBA" id="ARBA00004651"/>
    </source>
</evidence>
<dbReference type="EMBL" id="JAUSVY010000009">
    <property type="protein sequence ID" value="MDQ0506672.1"/>
    <property type="molecule type" value="Genomic_DNA"/>
</dbReference>
<dbReference type="RefSeq" id="WP_237345340.1">
    <property type="nucleotide sequence ID" value="NZ_JABWGX010000009.1"/>
</dbReference>
<sequence length="358" mass="39739">MAEEQDKESKTEDASEKKISDALEKGNVPFSREATLFASLLGVLACLTFFVAAPARLLTDDLARLIDDPGGFRLEYGSDAIDLLWDTMLVAGRFLTPMIIILAMAGLVAAVFQNVPSMVAERISPKWDRVSPASGFKRLFGIQGQIEFGKALFKLFAVGLVAGLVLYWEEHRLVDAMLTDPLLLPAAVLQLAMRLVSAVCVATIVLVGADLVWSRVHWKTELRMSRQEVKDEVKQAEGDPFVKARMRAVARQRARHRMMTAVPKATVVIANPTHYAIALKYDRDLGGAPFVLAKGLDLVALKIREIAEHNAIPVVEDRALARAMYDAVEVDQWIPREFYRPVAQVLHFIYSKRSNGPK</sequence>
<dbReference type="SUPFAM" id="SSF160544">
    <property type="entry name" value="EscU C-terminal domain-like"/>
    <property type="match status" value="1"/>
</dbReference>
<feature type="transmembrane region" description="Helical" evidence="13">
    <location>
        <begin position="34"/>
        <end position="55"/>
    </location>
</feature>
<comment type="caution">
    <text evidence="14">The sequence shown here is derived from an EMBL/GenBank/DDBJ whole genome shotgun (WGS) entry which is preliminary data.</text>
</comment>
<keyword evidence="9 13" id="KW-1133">Transmembrane helix</keyword>
<keyword evidence="15" id="KW-1185">Reference proteome</keyword>
<reference evidence="14 15" key="1">
    <citation type="submission" date="2023-07" db="EMBL/GenBank/DDBJ databases">
        <title>Genomic Encyclopedia of Type Strains, Phase IV (KMG-IV): sequencing the most valuable type-strain genomes for metagenomic binning, comparative biology and taxonomic classification.</title>
        <authorList>
            <person name="Goeker M."/>
        </authorList>
    </citation>
    <scope>NUCLEOTIDE SEQUENCE [LARGE SCALE GENOMIC DNA]</scope>
    <source>
        <strain evidence="14 15">DSM 3770</strain>
    </source>
</reference>
<comment type="subcellular location">
    <subcellularLocation>
        <location evidence="1">Cell membrane</location>
        <topology evidence="1">Multi-pass membrane protein</topology>
    </subcellularLocation>
</comment>
<feature type="transmembrane region" description="Helical" evidence="13">
    <location>
        <begin position="188"/>
        <end position="213"/>
    </location>
</feature>
<dbReference type="InterPro" id="IPR006136">
    <property type="entry name" value="FlhB"/>
</dbReference>
<keyword evidence="11 13" id="KW-1006">Bacterial flagellum protein export</keyword>
<keyword evidence="6 13" id="KW-0812">Transmembrane</keyword>
<proteinExistence type="inferred from homology"/>